<proteinExistence type="predicted"/>
<evidence type="ECO:0000313" key="2">
    <source>
        <dbReference type="EMBL" id="KAG5642137.1"/>
    </source>
</evidence>
<dbReference type="InterPro" id="IPR032979">
    <property type="entry name" value="ENGase"/>
</dbReference>
<dbReference type="EMBL" id="JABCKV010000213">
    <property type="protein sequence ID" value="KAG5642137.1"/>
    <property type="molecule type" value="Genomic_DNA"/>
</dbReference>
<keyword evidence="3" id="KW-1185">Reference proteome</keyword>
<dbReference type="InterPro" id="IPR005201">
    <property type="entry name" value="TIM_ENGase"/>
</dbReference>
<dbReference type="Proteomes" id="UP000775547">
    <property type="component" value="Unassembled WGS sequence"/>
</dbReference>
<comment type="caution">
    <text evidence="2">The sequence shown here is derived from an EMBL/GenBank/DDBJ whole genome shotgun (WGS) entry which is preliminary data.</text>
</comment>
<accession>A0A9P7G115</accession>
<sequence length="407" mass="44624">MFRVKNTRSGYLDAPYFSSLKELDAWATGSTNRKLEGVLEYTARPTPNDPRNSGKLLVCHDYKWRREYPNDTALDPALTGNASDSHPHVHKKSLNDIYMGVDVWGRGSHGGGGFGSYKALTHIAPKSLGLSVALFGQAWTWRCVWIPVQSVTVTKGRQYEATVVYKADSPPDVELDIGLSVRLESGDHTSVEVTPIPTTDSELPGSWSKLTIQFSVPHDNDAPNATGALGLVVAIVTEDSSLPVDIPLRLGQLNVSALLPQAAATHTPALLWADFSAEGARATLKWEVAATFPPLTSINIKTPNDPVPAWAIHPSNAWFPRYVYFNIYALPFTRDGRVGQPEQATWIGTTGWDGQRNRFELGLDDLPFASEDQSGKVRFYVQGVTDRGVVLPWKDCVFVDGNLHSIA</sequence>
<feature type="domain" description="Cytosolic endo-beta-N-acetylglucosaminidase TIM barrel" evidence="1">
    <location>
        <begin position="61"/>
        <end position="143"/>
    </location>
</feature>
<dbReference type="Gene3D" id="3.20.20.80">
    <property type="entry name" value="Glycosidases"/>
    <property type="match status" value="1"/>
</dbReference>
<evidence type="ECO:0000313" key="3">
    <source>
        <dbReference type="Proteomes" id="UP000775547"/>
    </source>
</evidence>
<name>A0A9P7G115_9AGAR</name>
<dbReference type="AlphaFoldDB" id="A0A9P7G115"/>
<dbReference type="OrthoDB" id="284473at2759"/>
<evidence type="ECO:0000259" key="1">
    <source>
        <dbReference type="Pfam" id="PF03644"/>
    </source>
</evidence>
<dbReference type="PANTHER" id="PTHR13246">
    <property type="entry name" value="ENDO BETA N-ACETYLGLUCOSAMINIDASE"/>
    <property type="match status" value="1"/>
</dbReference>
<reference evidence="2" key="2">
    <citation type="submission" date="2021-10" db="EMBL/GenBank/DDBJ databases">
        <title>Phylogenomics reveals ancestral predisposition of the termite-cultivated fungus Termitomyces towards a domesticated lifestyle.</title>
        <authorList>
            <person name="Auxier B."/>
            <person name="Grum-Grzhimaylo A."/>
            <person name="Cardenas M.E."/>
            <person name="Lodge J.D."/>
            <person name="Laessoe T."/>
            <person name="Pedersen O."/>
            <person name="Smith M.E."/>
            <person name="Kuyper T.W."/>
            <person name="Franco-Molano E.A."/>
            <person name="Baroni T.J."/>
            <person name="Aanen D.K."/>
        </authorList>
    </citation>
    <scope>NUCLEOTIDE SEQUENCE</scope>
    <source>
        <strain evidence="2">AP01</strain>
        <tissue evidence="2">Mycelium</tissue>
    </source>
</reference>
<dbReference type="PANTHER" id="PTHR13246:SF1">
    <property type="entry name" value="CYTOSOLIC ENDO-BETA-N-ACETYLGLUCOSAMINIDASE"/>
    <property type="match status" value="1"/>
</dbReference>
<organism evidence="2 3">
    <name type="scientific">Asterophora parasitica</name>
    <dbReference type="NCBI Taxonomy" id="117018"/>
    <lineage>
        <taxon>Eukaryota</taxon>
        <taxon>Fungi</taxon>
        <taxon>Dikarya</taxon>
        <taxon>Basidiomycota</taxon>
        <taxon>Agaricomycotina</taxon>
        <taxon>Agaricomycetes</taxon>
        <taxon>Agaricomycetidae</taxon>
        <taxon>Agaricales</taxon>
        <taxon>Tricholomatineae</taxon>
        <taxon>Lyophyllaceae</taxon>
        <taxon>Asterophora</taxon>
    </lineage>
</organism>
<reference evidence="2" key="1">
    <citation type="submission" date="2020-07" db="EMBL/GenBank/DDBJ databases">
        <authorList>
            <person name="Nieuwenhuis M."/>
            <person name="Van De Peppel L.J.J."/>
        </authorList>
    </citation>
    <scope>NUCLEOTIDE SEQUENCE</scope>
    <source>
        <strain evidence="2">AP01</strain>
        <tissue evidence="2">Mycelium</tissue>
    </source>
</reference>
<dbReference type="GO" id="GO:0005829">
    <property type="term" value="C:cytosol"/>
    <property type="evidence" value="ECO:0007669"/>
    <property type="project" value="UniProtKB-SubCell"/>
</dbReference>
<dbReference type="Pfam" id="PF03644">
    <property type="entry name" value="Glyco_hydro_85"/>
    <property type="match status" value="1"/>
</dbReference>
<dbReference type="GO" id="GO:0033925">
    <property type="term" value="F:mannosyl-glycoprotein endo-beta-N-acetylglucosaminidase activity"/>
    <property type="evidence" value="ECO:0007669"/>
    <property type="project" value="UniProtKB-EC"/>
</dbReference>
<gene>
    <name evidence="2" type="ORF">DXG03_003567</name>
</gene>
<protein>
    <recommendedName>
        <fullName evidence="1">Cytosolic endo-beta-N-acetylglucosaminidase TIM barrel domain-containing protein</fullName>
    </recommendedName>
</protein>